<feature type="transmembrane region" description="Helical" evidence="12">
    <location>
        <begin position="288"/>
        <end position="313"/>
    </location>
</feature>
<keyword evidence="9 12" id="KW-1133">Transmembrane helix</keyword>
<feature type="domain" description="PTS EIIB type-1" evidence="13">
    <location>
        <begin position="4"/>
        <end position="86"/>
    </location>
</feature>
<feature type="transmembrane region" description="Helical" evidence="12">
    <location>
        <begin position="209"/>
        <end position="231"/>
    </location>
</feature>
<dbReference type="InterPro" id="IPR003352">
    <property type="entry name" value="PTS_EIIC"/>
</dbReference>
<evidence type="ECO:0000313" key="15">
    <source>
        <dbReference type="EMBL" id="NVO89588.1"/>
    </source>
</evidence>
<feature type="transmembrane region" description="Helical" evidence="12">
    <location>
        <begin position="243"/>
        <end position="268"/>
    </location>
</feature>
<feature type="transmembrane region" description="Helical" evidence="12">
    <location>
        <begin position="325"/>
        <end position="347"/>
    </location>
</feature>
<evidence type="ECO:0000256" key="1">
    <source>
        <dbReference type="ARBA" id="ARBA00004651"/>
    </source>
</evidence>
<feature type="transmembrane region" description="Helical" evidence="12">
    <location>
        <begin position="107"/>
        <end position="130"/>
    </location>
</feature>
<keyword evidence="7 12" id="KW-0812">Transmembrane</keyword>
<sequence>MDYIGVASRALKDVGGKDNVKSVVHCATRLRFVLFDKSRVDKDAIQADKDLLGFVDAQGQSQIIVGSSVPNVYDALIPLLNKSDQASTEKADHSAEGEKKAGIIDRILATISAIFTPYIPVLASAGIIQGLLGITVTLGWLTAKSDTYKVFYGIGNAMIYFFPVLLAFTAAKQFKSNPYIGAVIGAALLEPNIAGFATGSKVNLLGIHFTAMNFSSTVIPILLSMWVYAQLEQFLRKHLAQNLQLIVVPVICLVFIVPLTLLVFGPVGSAIANGIADVYKMMLHGNMVLFQVVFGGFFIFVIMFGMHWVLLPIQLSILASQGREYSLAAGGMGNYALLGVCLAVLIFSKSKEERGVAGSAAFVNALSGITEPGIYGILIRNKKYFAAVALGGMAGGLVHGLTGTYVTAFAFSGILGSPAFISSPKAVPYFIGVAVAIVVGFLATMIMMKTTKTTKRTKRIV</sequence>
<gene>
    <name evidence="15" type="ORF">HWN39_14030</name>
</gene>
<dbReference type="PANTHER" id="PTHR30175">
    <property type="entry name" value="PHOSPHOTRANSFERASE SYSTEM TRANSPORT PROTEIN"/>
    <property type="match status" value="1"/>
</dbReference>
<dbReference type="PROSITE" id="PS51103">
    <property type="entry name" value="PTS_EIIC_TYPE_1"/>
    <property type="match status" value="1"/>
</dbReference>
<dbReference type="Pfam" id="PF02378">
    <property type="entry name" value="PTS_EIIC"/>
    <property type="match status" value="1"/>
</dbReference>
<dbReference type="InterPro" id="IPR050558">
    <property type="entry name" value="PTS_Sugar-Specific_Components"/>
</dbReference>
<dbReference type="Gene3D" id="3.30.1360.60">
    <property type="entry name" value="Glucose permease domain IIB"/>
    <property type="match status" value="1"/>
</dbReference>
<dbReference type="GO" id="GO:0090589">
    <property type="term" value="F:protein-phosphocysteine-trehalose phosphotransferase system transporter activity"/>
    <property type="evidence" value="ECO:0007669"/>
    <property type="project" value="TreeGrafter"/>
</dbReference>
<dbReference type="GO" id="GO:0016301">
    <property type="term" value="F:kinase activity"/>
    <property type="evidence" value="ECO:0007669"/>
    <property type="project" value="UniProtKB-KW"/>
</dbReference>
<evidence type="ECO:0000256" key="11">
    <source>
        <dbReference type="PROSITE-ProRule" id="PRU00421"/>
    </source>
</evidence>
<evidence type="ECO:0000256" key="10">
    <source>
        <dbReference type="ARBA" id="ARBA00023136"/>
    </source>
</evidence>
<dbReference type="CDD" id="cd00212">
    <property type="entry name" value="PTS_IIB_glc"/>
    <property type="match status" value="1"/>
</dbReference>
<evidence type="ECO:0000256" key="9">
    <source>
        <dbReference type="ARBA" id="ARBA00022989"/>
    </source>
</evidence>
<evidence type="ECO:0000256" key="3">
    <source>
        <dbReference type="ARBA" id="ARBA00022475"/>
    </source>
</evidence>
<evidence type="ECO:0000256" key="4">
    <source>
        <dbReference type="ARBA" id="ARBA00022597"/>
    </source>
</evidence>
<keyword evidence="4" id="KW-0762">Sugar transport</keyword>
<keyword evidence="10 12" id="KW-0472">Membrane</keyword>
<dbReference type="AlphaFoldDB" id="A0A7Y7UKT2"/>
<evidence type="ECO:0000256" key="12">
    <source>
        <dbReference type="SAM" id="Phobius"/>
    </source>
</evidence>
<keyword evidence="6" id="KW-0598">Phosphotransferase system</keyword>
<dbReference type="EMBL" id="JABXWP010000033">
    <property type="protein sequence ID" value="NVO89588.1"/>
    <property type="molecule type" value="Genomic_DNA"/>
</dbReference>
<dbReference type="InterPro" id="IPR013013">
    <property type="entry name" value="PTS_EIIC_1"/>
</dbReference>
<feature type="transmembrane region" description="Helical" evidence="12">
    <location>
        <begin position="150"/>
        <end position="171"/>
    </location>
</feature>
<dbReference type="GO" id="GO:0008982">
    <property type="term" value="F:protein-N(PI)-phosphohistidine-sugar phosphotransferase activity"/>
    <property type="evidence" value="ECO:0007669"/>
    <property type="project" value="InterPro"/>
</dbReference>
<proteinExistence type="predicted"/>
<comment type="subcellular location">
    <subcellularLocation>
        <location evidence="1">Cell membrane</location>
        <topology evidence="1">Multi-pass membrane protein</topology>
    </subcellularLocation>
</comment>
<reference evidence="15 16" key="1">
    <citation type="submission" date="2020-06" db="EMBL/GenBank/DDBJ databases">
        <title>Lactobacillus rhamnosus QC,genome.</title>
        <authorList>
            <person name="Yi H."/>
            <person name="Jin M."/>
        </authorList>
    </citation>
    <scope>NUCLEOTIDE SEQUENCE [LARGE SCALE GENOMIC DNA]</scope>
    <source>
        <strain evidence="15 16">QC</strain>
    </source>
</reference>
<dbReference type="InterPro" id="IPR018113">
    <property type="entry name" value="PTrfase_EIIB_Cys"/>
</dbReference>
<dbReference type="Proteomes" id="UP000542889">
    <property type="component" value="Unassembled WGS sequence"/>
</dbReference>
<feature type="active site" description="Phosphocysteine intermediate; for EIIB activity" evidence="11">
    <location>
        <position position="26"/>
    </location>
</feature>
<organism evidence="15 16">
    <name type="scientific">Lacticaseibacillus rhamnosus</name>
    <name type="common">Lactobacillus rhamnosus</name>
    <dbReference type="NCBI Taxonomy" id="47715"/>
    <lineage>
        <taxon>Bacteria</taxon>
        <taxon>Bacillati</taxon>
        <taxon>Bacillota</taxon>
        <taxon>Bacilli</taxon>
        <taxon>Lactobacillales</taxon>
        <taxon>Lactobacillaceae</taxon>
        <taxon>Lacticaseibacillus</taxon>
    </lineage>
</organism>
<dbReference type="InterPro" id="IPR001996">
    <property type="entry name" value="PTS_IIB_1"/>
</dbReference>
<evidence type="ECO:0000259" key="13">
    <source>
        <dbReference type="PROSITE" id="PS51098"/>
    </source>
</evidence>
<evidence type="ECO:0000256" key="8">
    <source>
        <dbReference type="ARBA" id="ARBA00022777"/>
    </source>
</evidence>
<dbReference type="InterPro" id="IPR036878">
    <property type="entry name" value="Glu_permease_IIB"/>
</dbReference>
<dbReference type="PROSITE" id="PS01035">
    <property type="entry name" value="PTS_EIIB_TYPE_1_CYS"/>
    <property type="match status" value="1"/>
</dbReference>
<protein>
    <submittedName>
        <fullName evidence="15">PTS transporter subunit EIIC</fullName>
    </submittedName>
</protein>
<name>A0A7Y7UKT2_LACRH</name>
<evidence type="ECO:0000256" key="7">
    <source>
        <dbReference type="ARBA" id="ARBA00022692"/>
    </source>
</evidence>
<accession>A0A7Y7UKT2</accession>
<keyword evidence="5" id="KW-0808">Transferase</keyword>
<evidence type="ECO:0000259" key="14">
    <source>
        <dbReference type="PROSITE" id="PS51103"/>
    </source>
</evidence>
<comment type="caution">
    <text evidence="15">The sequence shown here is derived from an EMBL/GenBank/DDBJ whole genome shotgun (WGS) entry which is preliminary data.</text>
</comment>
<keyword evidence="3" id="KW-1003">Cell membrane</keyword>
<evidence type="ECO:0000256" key="6">
    <source>
        <dbReference type="ARBA" id="ARBA00022683"/>
    </source>
</evidence>
<feature type="domain" description="PTS EIIC type-1" evidence="14">
    <location>
        <begin position="109"/>
        <end position="461"/>
    </location>
</feature>
<dbReference type="RefSeq" id="WP_176818749.1">
    <property type="nucleotide sequence ID" value="NZ_JABXWP010000033.1"/>
</dbReference>
<keyword evidence="8" id="KW-0418">Kinase</keyword>
<dbReference type="GO" id="GO:0009401">
    <property type="term" value="P:phosphoenolpyruvate-dependent sugar phosphotransferase system"/>
    <property type="evidence" value="ECO:0007669"/>
    <property type="project" value="UniProtKB-KW"/>
</dbReference>
<feature type="transmembrane region" description="Helical" evidence="12">
    <location>
        <begin position="426"/>
        <end position="448"/>
    </location>
</feature>
<dbReference type="Pfam" id="PF00367">
    <property type="entry name" value="PTS_EIIB"/>
    <property type="match status" value="1"/>
</dbReference>
<evidence type="ECO:0000256" key="5">
    <source>
        <dbReference type="ARBA" id="ARBA00022679"/>
    </source>
</evidence>
<feature type="transmembrane region" description="Helical" evidence="12">
    <location>
        <begin position="178"/>
        <end position="197"/>
    </location>
</feature>
<keyword evidence="2" id="KW-0813">Transport</keyword>
<evidence type="ECO:0000256" key="2">
    <source>
        <dbReference type="ARBA" id="ARBA00022448"/>
    </source>
</evidence>
<dbReference type="GO" id="GO:0015771">
    <property type="term" value="P:trehalose transport"/>
    <property type="evidence" value="ECO:0007669"/>
    <property type="project" value="TreeGrafter"/>
</dbReference>
<dbReference type="SUPFAM" id="SSF55604">
    <property type="entry name" value="Glucose permease domain IIB"/>
    <property type="match status" value="1"/>
</dbReference>
<dbReference type="GO" id="GO:0005886">
    <property type="term" value="C:plasma membrane"/>
    <property type="evidence" value="ECO:0007669"/>
    <property type="project" value="UniProtKB-SubCell"/>
</dbReference>
<feature type="transmembrane region" description="Helical" evidence="12">
    <location>
        <begin position="385"/>
        <end position="406"/>
    </location>
</feature>
<dbReference type="PANTHER" id="PTHR30175:SF1">
    <property type="entry name" value="PTS SYSTEM ARBUTIN-, CELLOBIOSE-, AND SALICIN-SPECIFIC EIIBC COMPONENT-RELATED"/>
    <property type="match status" value="1"/>
</dbReference>
<dbReference type="PROSITE" id="PS51098">
    <property type="entry name" value="PTS_EIIB_TYPE_1"/>
    <property type="match status" value="1"/>
</dbReference>
<evidence type="ECO:0000313" key="16">
    <source>
        <dbReference type="Proteomes" id="UP000542889"/>
    </source>
</evidence>